<feature type="compositionally biased region" description="Basic and acidic residues" evidence="1">
    <location>
        <begin position="71"/>
        <end position="87"/>
    </location>
</feature>
<comment type="caution">
    <text evidence="2">The sequence shown here is derived from an EMBL/GenBank/DDBJ whole genome shotgun (WGS) entry which is preliminary data.</text>
</comment>
<evidence type="ECO:0008006" key="4">
    <source>
        <dbReference type="Google" id="ProtNLM"/>
    </source>
</evidence>
<dbReference type="EMBL" id="BQNB010012176">
    <property type="protein sequence ID" value="GJT00186.1"/>
    <property type="molecule type" value="Genomic_DNA"/>
</dbReference>
<reference evidence="2" key="1">
    <citation type="journal article" date="2022" name="Int. J. Mol. Sci.">
        <title>Draft Genome of Tanacetum Coccineum: Genomic Comparison of Closely Related Tanacetum-Family Plants.</title>
        <authorList>
            <person name="Yamashiro T."/>
            <person name="Shiraishi A."/>
            <person name="Nakayama K."/>
            <person name="Satake H."/>
        </authorList>
    </citation>
    <scope>NUCLEOTIDE SEQUENCE</scope>
</reference>
<sequence>MTKVYCLRNDIQKMETELWNLFVKVEKFIGGLPDNIQGNMIVAEPTRLQDAIRIVNHLMDQKLKGYTARNAENKRRVDKDQRDNRVK</sequence>
<keyword evidence="3" id="KW-1185">Reference proteome</keyword>
<name>A0ABQ5AC07_9ASTR</name>
<evidence type="ECO:0000256" key="1">
    <source>
        <dbReference type="SAM" id="MobiDB-lite"/>
    </source>
</evidence>
<accession>A0ABQ5AC07</accession>
<gene>
    <name evidence="2" type="ORF">Tco_0821355</name>
</gene>
<proteinExistence type="predicted"/>
<organism evidence="2 3">
    <name type="scientific">Tanacetum coccineum</name>
    <dbReference type="NCBI Taxonomy" id="301880"/>
    <lineage>
        <taxon>Eukaryota</taxon>
        <taxon>Viridiplantae</taxon>
        <taxon>Streptophyta</taxon>
        <taxon>Embryophyta</taxon>
        <taxon>Tracheophyta</taxon>
        <taxon>Spermatophyta</taxon>
        <taxon>Magnoliopsida</taxon>
        <taxon>eudicotyledons</taxon>
        <taxon>Gunneridae</taxon>
        <taxon>Pentapetalae</taxon>
        <taxon>asterids</taxon>
        <taxon>campanulids</taxon>
        <taxon>Asterales</taxon>
        <taxon>Asteraceae</taxon>
        <taxon>Asteroideae</taxon>
        <taxon>Anthemideae</taxon>
        <taxon>Anthemidinae</taxon>
        <taxon>Tanacetum</taxon>
    </lineage>
</organism>
<evidence type="ECO:0000313" key="2">
    <source>
        <dbReference type="EMBL" id="GJT00186.1"/>
    </source>
</evidence>
<dbReference type="Proteomes" id="UP001151760">
    <property type="component" value="Unassembled WGS sequence"/>
</dbReference>
<protein>
    <recommendedName>
        <fullName evidence="4">Reverse transcriptase domain-containing protein</fullName>
    </recommendedName>
</protein>
<evidence type="ECO:0000313" key="3">
    <source>
        <dbReference type="Proteomes" id="UP001151760"/>
    </source>
</evidence>
<feature type="region of interest" description="Disordered" evidence="1">
    <location>
        <begin position="67"/>
        <end position="87"/>
    </location>
</feature>
<reference evidence="2" key="2">
    <citation type="submission" date="2022-01" db="EMBL/GenBank/DDBJ databases">
        <authorList>
            <person name="Yamashiro T."/>
            <person name="Shiraishi A."/>
            <person name="Satake H."/>
            <person name="Nakayama K."/>
        </authorList>
    </citation>
    <scope>NUCLEOTIDE SEQUENCE</scope>
</reference>